<keyword evidence="13" id="KW-1185">Reference proteome</keyword>
<protein>
    <recommendedName>
        <fullName evidence="11">G-protein coupled receptors family 1 profile domain-containing protein</fullName>
    </recommendedName>
</protein>
<evidence type="ECO:0000256" key="3">
    <source>
        <dbReference type="ARBA" id="ARBA00022692"/>
    </source>
</evidence>
<dbReference type="InterPro" id="IPR013312">
    <property type="entry name" value="GPR40-rel_orph"/>
</dbReference>
<dbReference type="PROSITE" id="PS50262">
    <property type="entry name" value="G_PROTEIN_RECEP_F1_2"/>
    <property type="match status" value="1"/>
</dbReference>
<feature type="transmembrane region" description="Helical" evidence="10">
    <location>
        <begin position="83"/>
        <end position="105"/>
    </location>
</feature>
<keyword evidence="5" id="KW-0297">G-protein coupled receptor</keyword>
<sequence>MNNLVKDCLAIVIYSVTFLLGLPSNILVFFVYVRKARKRGATPNVVYALNLCVANLVLVAWIPVKAFEVLLNNWKLPALVCPIFNFFLFSSVYGSCLFITAVTVGRYLSIAFPFIYKMYRRTKISCFFSVALWVIVWVHLSIGLVAEGGANFISVENDIVACYDSFNDTQLDVLLPLRLEMAIGLFILPLIITSFCTLRCVVLVWRSNLRPLGKKRVLTVALSTLAVFVVCYAPYNTSHIVGFILDANVEWRSLAILTSLFNVFLEPAVMLLLSPAGSRGIMGRICGRQSHFSRIKRIPRKSVGKNKAVNVPEKQTEDGEREAIENNQV</sequence>
<dbReference type="SUPFAM" id="SSF81321">
    <property type="entry name" value="Family A G protein-coupled receptor-like"/>
    <property type="match status" value="1"/>
</dbReference>
<evidence type="ECO:0000313" key="13">
    <source>
        <dbReference type="Proteomes" id="UP001497482"/>
    </source>
</evidence>
<feature type="transmembrane region" description="Helical" evidence="10">
    <location>
        <begin position="255"/>
        <end position="274"/>
    </location>
</feature>
<evidence type="ECO:0000256" key="4">
    <source>
        <dbReference type="ARBA" id="ARBA00022989"/>
    </source>
</evidence>
<dbReference type="Pfam" id="PF00001">
    <property type="entry name" value="7tm_1"/>
    <property type="match status" value="1"/>
</dbReference>
<feature type="domain" description="G-protein coupled receptors family 1 profile" evidence="11">
    <location>
        <begin position="24"/>
        <end position="270"/>
    </location>
</feature>
<evidence type="ECO:0000259" key="11">
    <source>
        <dbReference type="PROSITE" id="PS50262"/>
    </source>
</evidence>
<feature type="region of interest" description="Disordered" evidence="9">
    <location>
        <begin position="303"/>
        <end position="329"/>
    </location>
</feature>
<feature type="transmembrane region" description="Helical" evidence="10">
    <location>
        <begin position="12"/>
        <end position="33"/>
    </location>
</feature>
<dbReference type="GO" id="GO:0005886">
    <property type="term" value="C:plasma membrane"/>
    <property type="evidence" value="ECO:0007669"/>
    <property type="project" value="UniProtKB-SubCell"/>
</dbReference>
<feature type="transmembrane region" description="Helical" evidence="10">
    <location>
        <begin position="126"/>
        <end position="146"/>
    </location>
</feature>
<dbReference type="PRINTS" id="PR00237">
    <property type="entry name" value="GPCRRHODOPSN"/>
</dbReference>
<evidence type="ECO:0000256" key="10">
    <source>
        <dbReference type="SAM" id="Phobius"/>
    </source>
</evidence>
<dbReference type="GO" id="GO:0045125">
    <property type="term" value="F:bioactive lipid receptor activity"/>
    <property type="evidence" value="ECO:0007669"/>
    <property type="project" value="TreeGrafter"/>
</dbReference>
<dbReference type="EMBL" id="OZ035838">
    <property type="protein sequence ID" value="CAL1583304.1"/>
    <property type="molecule type" value="Genomic_DNA"/>
</dbReference>
<reference evidence="12 13" key="1">
    <citation type="submission" date="2024-04" db="EMBL/GenBank/DDBJ databases">
        <authorList>
            <person name="Waldvogel A.-M."/>
            <person name="Schoenle A."/>
        </authorList>
    </citation>
    <scope>NUCLEOTIDE SEQUENCE [LARGE SCALE GENOMIC DNA]</scope>
</reference>
<gene>
    <name evidence="12" type="ORF">KC01_LOCUS13791</name>
</gene>
<feature type="compositionally biased region" description="Basic and acidic residues" evidence="9">
    <location>
        <begin position="314"/>
        <end position="329"/>
    </location>
</feature>
<dbReference type="InterPro" id="IPR000276">
    <property type="entry name" value="GPCR_Rhodpsn"/>
</dbReference>
<keyword evidence="4 10" id="KW-1133">Transmembrane helix</keyword>
<dbReference type="GO" id="GO:0032024">
    <property type="term" value="P:positive regulation of insulin secretion"/>
    <property type="evidence" value="ECO:0007669"/>
    <property type="project" value="TreeGrafter"/>
</dbReference>
<dbReference type="InterPro" id="IPR017452">
    <property type="entry name" value="GPCR_Rhodpsn_7TM"/>
</dbReference>
<feature type="transmembrane region" description="Helical" evidence="10">
    <location>
        <begin position="45"/>
        <end position="63"/>
    </location>
</feature>
<dbReference type="GO" id="GO:0070542">
    <property type="term" value="P:response to fatty acid"/>
    <property type="evidence" value="ECO:0007669"/>
    <property type="project" value="TreeGrafter"/>
</dbReference>
<keyword evidence="7" id="KW-0675">Receptor</keyword>
<dbReference type="Proteomes" id="UP001497482">
    <property type="component" value="Chromosome 16"/>
</dbReference>
<comment type="subcellular location">
    <subcellularLocation>
        <location evidence="1">Cell membrane</location>
        <topology evidence="1">Multi-pass membrane protein</topology>
    </subcellularLocation>
</comment>
<dbReference type="PANTHER" id="PTHR45822">
    <property type="entry name" value="FREE FATTY ACID RECEPTOR 2-RELATED"/>
    <property type="match status" value="1"/>
</dbReference>
<keyword evidence="3 10" id="KW-0812">Transmembrane</keyword>
<dbReference type="Gene3D" id="1.20.1070.10">
    <property type="entry name" value="Rhodopsin 7-helix transmembrane proteins"/>
    <property type="match status" value="1"/>
</dbReference>
<feature type="transmembrane region" description="Helical" evidence="10">
    <location>
        <begin position="217"/>
        <end position="235"/>
    </location>
</feature>
<evidence type="ECO:0000256" key="6">
    <source>
        <dbReference type="ARBA" id="ARBA00023136"/>
    </source>
</evidence>
<keyword evidence="2" id="KW-1003">Cell membrane</keyword>
<dbReference type="PRINTS" id="PR01904">
    <property type="entry name" value="GPR40FAMILY"/>
</dbReference>
<dbReference type="GO" id="GO:0007204">
    <property type="term" value="P:positive regulation of cytosolic calcium ion concentration"/>
    <property type="evidence" value="ECO:0007669"/>
    <property type="project" value="TreeGrafter"/>
</dbReference>
<dbReference type="PANTHER" id="PTHR45822:SF4">
    <property type="entry name" value="FREE FATTY ACID RECEPTOR 1"/>
    <property type="match status" value="1"/>
</dbReference>
<name>A0AAV2K0F5_KNICA</name>
<evidence type="ECO:0000256" key="2">
    <source>
        <dbReference type="ARBA" id="ARBA00022475"/>
    </source>
</evidence>
<keyword evidence="8" id="KW-0807">Transducer</keyword>
<evidence type="ECO:0000256" key="8">
    <source>
        <dbReference type="ARBA" id="ARBA00023224"/>
    </source>
</evidence>
<evidence type="ECO:0000256" key="5">
    <source>
        <dbReference type="ARBA" id="ARBA00023040"/>
    </source>
</evidence>
<organism evidence="12 13">
    <name type="scientific">Knipowitschia caucasica</name>
    <name type="common">Caucasian dwarf goby</name>
    <name type="synonym">Pomatoschistus caucasicus</name>
    <dbReference type="NCBI Taxonomy" id="637954"/>
    <lineage>
        <taxon>Eukaryota</taxon>
        <taxon>Metazoa</taxon>
        <taxon>Chordata</taxon>
        <taxon>Craniata</taxon>
        <taxon>Vertebrata</taxon>
        <taxon>Euteleostomi</taxon>
        <taxon>Actinopterygii</taxon>
        <taxon>Neopterygii</taxon>
        <taxon>Teleostei</taxon>
        <taxon>Neoteleostei</taxon>
        <taxon>Acanthomorphata</taxon>
        <taxon>Gobiaria</taxon>
        <taxon>Gobiiformes</taxon>
        <taxon>Gobioidei</taxon>
        <taxon>Gobiidae</taxon>
        <taxon>Gobiinae</taxon>
        <taxon>Knipowitschia</taxon>
    </lineage>
</organism>
<evidence type="ECO:0000256" key="7">
    <source>
        <dbReference type="ARBA" id="ARBA00023170"/>
    </source>
</evidence>
<keyword evidence="6 10" id="KW-0472">Membrane</keyword>
<accession>A0AAV2K0F5</accession>
<feature type="transmembrane region" description="Helical" evidence="10">
    <location>
        <begin position="181"/>
        <end position="205"/>
    </location>
</feature>
<evidence type="ECO:0000256" key="9">
    <source>
        <dbReference type="SAM" id="MobiDB-lite"/>
    </source>
</evidence>
<proteinExistence type="predicted"/>
<dbReference type="AlphaFoldDB" id="A0AAV2K0F5"/>
<evidence type="ECO:0000256" key="1">
    <source>
        <dbReference type="ARBA" id="ARBA00004651"/>
    </source>
</evidence>
<evidence type="ECO:0000313" key="12">
    <source>
        <dbReference type="EMBL" id="CAL1583304.1"/>
    </source>
</evidence>